<feature type="domain" description="Alginate export" evidence="2">
    <location>
        <begin position="25"/>
        <end position="399"/>
    </location>
</feature>
<dbReference type="AlphaFoldDB" id="A0A3G8ZM82"/>
<feature type="signal peptide" evidence="1">
    <location>
        <begin position="1"/>
        <end position="20"/>
    </location>
</feature>
<organism evidence="3 4">
    <name type="scientific">Epilithonimonas vandammei</name>
    <dbReference type="NCBI Taxonomy" id="2487072"/>
    <lineage>
        <taxon>Bacteria</taxon>
        <taxon>Pseudomonadati</taxon>
        <taxon>Bacteroidota</taxon>
        <taxon>Flavobacteriia</taxon>
        <taxon>Flavobacteriales</taxon>
        <taxon>Weeksellaceae</taxon>
        <taxon>Chryseobacterium group</taxon>
        <taxon>Epilithonimonas</taxon>
    </lineage>
</organism>
<keyword evidence="1" id="KW-0732">Signal</keyword>
<dbReference type="InterPro" id="IPR025388">
    <property type="entry name" value="Alginate_export_dom"/>
</dbReference>
<evidence type="ECO:0000313" key="3">
    <source>
        <dbReference type="EMBL" id="AZI54961.1"/>
    </source>
</evidence>
<accession>A0A3G8ZM82</accession>
<dbReference type="Pfam" id="PF13372">
    <property type="entry name" value="Alginate_exp"/>
    <property type="match status" value="1"/>
</dbReference>
<gene>
    <name evidence="3" type="ORF">EIB75_06770</name>
</gene>
<evidence type="ECO:0000313" key="4">
    <source>
        <dbReference type="Proteomes" id="UP000272316"/>
    </source>
</evidence>
<dbReference type="KEGG" id="eva:EIB75_06770"/>
<protein>
    <recommendedName>
        <fullName evidence="2">Alginate export domain-containing protein</fullName>
    </recommendedName>
</protein>
<evidence type="ECO:0000256" key="1">
    <source>
        <dbReference type="SAM" id="SignalP"/>
    </source>
</evidence>
<sequence>MYKTKIAISFLVLAFGITNAQVDSLKMNIDLRTRAELDNGARTLIPKGKSAETTVVSRARFGIDYYYKNLEVYISAQDVRTWGETSSTASKNQNFILNEAWANYQFSERFALKLGRQILSYDNERLIGALDWAMQGRNFDALKGIFKLTPSSKLETVITYNNDDNDANDLPDKEVYNITEAGEITKSLQIIHYQYTGKNKLQFSAIALNQVLQNPSGTHYDMLTVGINSKKYFENFGFFGSAYYQTGKNTAAQSKSAYQFSVNSDFIIIPKFNVVLGTEWLSGRNFDTDSGENKSFSPMYGTNHLYNGFMDYFYFGNSHFNSFGLNDYYLKSTYKFNSNSNLQANFHAFTSNGKLGLNNLGEKYSNFLGTELDLVFTQKVGKVITANLGHSFMFSGESMKFLKNVPEPKNLQTWSWIGLKIAPNFKLKS</sequence>
<dbReference type="RefSeq" id="WP_124986142.1">
    <property type="nucleotide sequence ID" value="NZ_CP034160.1"/>
</dbReference>
<reference evidence="4" key="1">
    <citation type="submission" date="2018-11" db="EMBL/GenBank/DDBJ databases">
        <title>Proposal to divide the Flavobacteriaceae and reorganize its genera based on Amino Acid Identity values calculated from whole genome sequences.</title>
        <authorList>
            <person name="Nicholson A.C."/>
            <person name="Gulvik C.A."/>
            <person name="Whitney A.M."/>
            <person name="Sheth M."/>
            <person name="Batra D."/>
            <person name="Pryor J."/>
            <person name="Bernardet J.-F."/>
            <person name="Hugo C."/>
            <person name="Kampfer P."/>
            <person name="Newman J.D."/>
            <person name="McQuiston J.R."/>
        </authorList>
    </citation>
    <scope>NUCLEOTIDE SEQUENCE [LARGE SCALE GENOMIC DNA]</scope>
    <source>
        <strain evidence="4">H6466</strain>
    </source>
</reference>
<name>A0A3G8ZM82_9FLAO</name>
<proteinExistence type="predicted"/>
<dbReference type="EMBL" id="CP034160">
    <property type="protein sequence ID" value="AZI54961.1"/>
    <property type="molecule type" value="Genomic_DNA"/>
</dbReference>
<evidence type="ECO:0000259" key="2">
    <source>
        <dbReference type="Pfam" id="PF13372"/>
    </source>
</evidence>
<dbReference type="Proteomes" id="UP000272316">
    <property type="component" value="Chromosome"/>
</dbReference>
<feature type="chain" id="PRO_5018041844" description="Alginate export domain-containing protein" evidence="1">
    <location>
        <begin position="21"/>
        <end position="429"/>
    </location>
</feature>